<accession>A0A5P2DKA3</accession>
<name>A0A5P2DKA3_STRVZ</name>
<evidence type="ECO:0000313" key="4">
    <source>
        <dbReference type="Proteomes" id="UP000324101"/>
    </source>
</evidence>
<feature type="region of interest" description="Disordered" evidence="1">
    <location>
        <begin position="57"/>
        <end position="76"/>
    </location>
</feature>
<dbReference type="CDD" id="cd06661">
    <property type="entry name" value="GGCT_like"/>
    <property type="match status" value="1"/>
</dbReference>
<dbReference type="Proteomes" id="UP000324101">
    <property type="component" value="Chromosome"/>
</dbReference>
<reference evidence="3 4" key="1">
    <citation type="submission" date="2018-05" db="EMBL/GenBank/DDBJ databases">
        <title>Streptomyces venezuelae.</title>
        <authorList>
            <person name="Kim W."/>
            <person name="Lee N."/>
            <person name="Cho B.-K."/>
        </authorList>
    </citation>
    <scope>NUCLEOTIDE SEQUENCE [LARGE SCALE GENOMIC DNA]</scope>
    <source>
        <strain evidence="3 4">ATCC 21018</strain>
    </source>
</reference>
<dbReference type="AlphaFoldDB" id="A0A5P2DKA3"/>
<gene>
    <name evidence="3" type="ORF">DEJ51_10455</name>
</gene>
<dbReference type="EMBL" id="CP029189">
    <property type="protein sequence ID" value="QES54598.1"/>
    <property type="molecule type" value="Genomic_DNA"/>
</dbReference>
<dbReference type="OrthoDB" id="5070127at2"/>
<organism evidence="3 4">
    <name type="scientific">Streptomyces venezuelae</name>
    <dbReference type="NCBI Taxonomy" id="54571"/>
    <lineage>
        <taxon>Bacteria</taxon>
        <taxon>Bacillati</taxon>
        <taxon>Actinomycetota</taxon>
        <taxon>Actinomycetes</taxon>
        <taxon>Kitasatosporales</taxon>
        <taxon>Streptomycetaceae</taxon>
        <taxon>Streptomyces</taxon>
    </lineage>
</organism>
<evidence type="ECO:0000256" key="1">
    <source>
        <dbReference type="SAM" id="MobiDB-lite"/>
    </source>
</evidence>
<feature type="domain" description="Gamma-glutamylcyclotransferase AIG2-like" evidence="2">
    <location>
        <begin position="87"/>
        <end position="215"/>
    </location>
</feature>
<sequence>MFRQVCRSGACPRDVFPGQREGCGHRSAPRRPGDADRPHGRAPAVRTVVERATAGIAARPAHRHAAPQGGPVTSVERLPDPSDPLPFFVYGTLRPGEVNHDLFLRGRTASEEPAILPDAALYDGPGYPYAVHRPGTAVVGELITAAPGAYGSLLAALDQLEEYGGPGRPGNVYDRIARPALRPDGTTVRAWVYLAAPLIARDLRESGTEIPGGDWFARR</sequence>
<dbReference type="Pfam" id="PF06094">
    <property type="entry name" value="GGACT"/>
    <property type="match status" value="1"/>
</dbReference>
<dbReference type="InterPro" id="IPR036568">
    <property type="entry name" value="GGCT-like_sf"/>
</dbReference>
<feature type="region of interest" description="Disordered" evidence="1">
    <location>
        <begin position="13"/>
        <end position="42"/>
    </location>
</feature>
<dbReference type="SUPFAM" id="SSF110857">
    <property type="entry name" value="Gamma-glutamyl cyclotransferase-like"/>
    <property type="match status" value="1"/>
</dbReference>
<proteinExistence type="predicted"/>
<dbReference type="InterPro" id="IPR013024">
    <property type="entry name" value="GGCT-like"/>
</dbReference>
<dbReference type="Gene3D" id="3.10.490.10">
    <property type="entry name" value="Gamma-glutamyl cyclotransferase-like"/>
    <property type="match status" value="1"/>
</dbReference>
<evidence type="ECO:0000313" key="3">
    <source>
        <dbReference type="EMBL" id="QES54598.1"/>
    </source>
</evidence>
<dbReference type="InterPro" id="IPR009288">
    <property type="entry name" value="AIG2-like_dom"/>
</dbReference>
<evidence type="ECO:0000259" key="2">
    <source>
        <dbReference type="Pfam" id="PF06094"/>
    </source>
</evidence>
<protein>
    <recommendedName>
        <fullName evidence="2">Gamma-glutamylcyclotransferase AIG2-like domain-containing protein</fullName>
    </recommendedName>
</protein>